<evidence type="ECO:0000259" key="1">
    <source>
        <dbReference type="Pfam" id="PF01433"/>
    </source>
</evidence>
<sequence length="231" mass="27613">MKIEEYIKNMMKYYIENIGDYYSDIYPLKIAEVALYKRGGHSSENVITISENMLNRDKAMYSVIGDDNTQYRGMDIDVFMSDINTIAHEIAHQWWGTGVKVVEDSPWSSEGLAQYMSYKYIQSEFEDMESDLFLSRWESRVRELNNYYYLNNSEMLDKINEKYRRSLEMEKLQSELYYLMPIKLLNGEEVLGEKEFLKGLAKVYKNYLYKDLTYEEFLKEMNLSKEAMEFE</sequence>
<keyword evidence="3" id="KW-1185">Reference proteome</keyword>
<comment type="caution">
    <text evidence="2">The sequence shown here is derived from an EMBL/GenBank/DDBJ whole genome shotgun (WGS) entry which is preliminary data.</text>
</comment>
<protein>
    <recommendedName>
        <fullName evidence="1">Peptidase M1 membrane alanine aminopeptidase domain-containing protein</fullName>
    </recommendedName>
</protein>
<dbReference type="InterPro" id="IPR014782">
    <property type="entry name" value="Peptidase_M1_dom"/>
</dbReference>
<dbReference type="SUPFAM" id="SSF55486">
    <property type="entry name" value="Metalloproteases ('zincins'), catalytic domain"/>
    <property type="match status" value="1"/>
</dbReference>
<accession>A0ABT1SCH4</accession>
<feature type="domain" description="Peptidase M1 membrane alanine aminopeptidase" evidence="1">
    <location>
        <begin position="14"/>
        <end position="222"/>
    </location>
</feature>
<organism evidence="2 3">
    <name type="scientific">Tissierella carlieri</name>
    <dbReference type="NCBI Taxonomy" id="689904"/>
    <lineage>
        <taxon>Bacteria</taxon>
        <taxon>Bacillati</taxon>
        <taxon>Bacillota</taxon>
        <taxon>Tissierellia</taxon>
        <taxon>Tissierellales</taxon>
        <taxon>Tissierellaceae</taxon>
        <taxon>Tissierella</taxon>
    </lineage>
</organism>
<evidence type="ECO:0000313" key="3">
    <source>
        <dbReference type="Proteomes" id="UP001524478"/>
    </source>
</evidence>
<dbReference type="Pfam" id="PF01433">
    <property type="entry name" value="Peptidase_M1"/>
    <property type="match status" value="1"/>
</dbReference>
<proteinExistence type="predicted"/>
<dbReference type="InterPro" id="IPR027268">
    <property type="entry name" value="Peptidase_M4/M1_CTD_sf"/>
</dbReference>
<dbReference type="Gene3D" id="1.10.390.10">
    <property type="entry name" value="Neutral Protease Domain 2"/>
    <property type="match status" value="1"/>
</dbReference>
<reference evidence="2 3" key="1">
    <citation type="submission" date="2022-06" db="EMBL/GenBank/DDBJ databases">
        <title>Isolation of gut microbiota from human fecal samples.</title>
        <authorList>
            <person name="Pamer E.G."/>
            <person name="Barat B."/>
            <person name="Waligurski E."/>
            <person name="Medina S."/>
            <person name="Paddock L."/>
            <person name="Mostad J."/>
        </authorList>
    </citation>
    <scope>NUCLEOTIDE SEQUENCE [LARGE SCALE GENOMIC DNA]</scope>
    <source>
        <strain evidence="2 3">DFI.7.95</strain>
    </source>
</reference>
<dbReference type="Proteomes" id="UP001524478">
    <property type="component" value="Unassembled WGS sequence"/>
</dbReference>
<name>A0ABT1SCH4_9FIRM</name>
<gene>
    <name evidence="2" type="ORF">NE686_13275</name>
</gene>
<dbReference type="EMBL" id="JANGAC010000010">
    <property type="protein sequence ID" value="MCQ4924067.1"/>
    <property type="molecule type" value="Genomic_DNA"/>
</dbReference>
<evidence type="ECO:0000313" key="2">
    <source>
        <dbReference type="EMBL" id="MCQ4924067.1"/>
    </source>
</evidence>